<name>A0ABT5Y036_9FLAO</name>
<dbReference type="EC" id="2.7.4.22" evidence="11"/>
<comment type="function">
    <text evidence="11">Catalyzes the reversible phosphorylation of UMP to UDP.</text>
</comment>
<comment type="pathway">
    <text evidence="2 11">Pyrimidine metabolism; CTP biosynthesis via de novo pathway; UDP from UMP (UMPK route): step 1/1.</text>
</comment>
<evidence type="ECO:0000256" key="10">
    <source>
        <dbReference type="ARBA" id="ARBA00047767"/>
    </source>
</evidence>
<comment type="activity regulation">
    <text evidence="11">Inhibited by UTP.</text>
</comment>
<dbReference type="GO" id="GO:0033862">
    <property type="term" value="F:UMP kinase activity"/>
    <property type="evidence" value="ECO:0007669"/>
    <property type="project" value="UniProtKB-EC"/>
</dbReference>
<dbReference type="SUPFAM" id="SSF53633">
    <property type="entry name" value="Carbamate kinase-like"/>
    <property type="match status" value="1"/>
</dbReference>
<feature type="domain" description="Aspartate/glutamate/uridylate kinase" evidence="12">
    <location>
        <begin position="4"/>
        <end position="213"/>
    </location>
</feature>
<comment type="similarity">
    <text evidence="3 11">Belongs to the UMP kinase family.</text>
</comment>
<keyword evidence="5 11" id="KW-0808">Transferase</keyword>
<keyword evidence="9 11" id="KW-0665">Pyrimidine biosynthesis</keyword>
<evidence type="ECO:0000256" key="1">
    <source>
        <dbReference type="ARBA" id="ARBA00004496"/>
    </source>
</evidence>
<dbReference type="InterPro" id="IPR001048">
    <property type="entry name" value="Asp/Glu/Uridylate_kinase"/>
</dbReference>
<gene>
    <name evidence="11 13" type="primary">pyrH</name>
    <name evidence="13" type="ORF">PY092_11660</name>
</gene>
<comment type="subunit">
    <text evidence="11">Homohexamer.</text>
</comment>
<evidence type="ECO:0000256" key="7">
    <source>
        <dbReference type="ARBA" id="ARBA00022777"/>
    </source>
</evidence>
<feature type="binding site" evidence="11">
    <location>
        <position position="168"/>
    </location>
    <ligand>
        <name>ATP</name>
        <dbReference type="ChEBI" id="CHEBI:30616"/>
    </ligand>
</feature>
<evidence type="ECO:0000256" key="6">
    <source>
        <dbReference type="ARBA" id="ARBA00022741"/>
    </source>
</evidence>
<evidence type="ECO:0000256" key="4">
    <source>
        <dbReference type="ARBA" id="ARBA00022490"/>
    </source>
</evidence>
<comment type="catalytic activity">
    <reaction evidence="10 11">
        <text>UMP + ATP = UDP + ADP</text>
        <dbReference type="Rhea" id="RHEA:24400"/>
        <dbReference type="ChEBI" id="CHEBI:30616"/>
        <dbReference type="ChEBI" id="CHEBI:57865"/>
        <dbReference type="ChEBI" id="CHEBI:58223"/>
        <dbReference type="ChEBI" id="CHEBI:456216"/>
        <dbReference type="EC" id="2.7.4.22"/>
    </reaction>
</comment>
<dbReference type="RefSeq" id="WP_275615985.1">
    <property type="nucleotide sequence ID" value="NZ_JARFVB010000006.1"/>
</dbReference>
<dbReference type="CDD" id="cd04254">
    <property type="entry name" value="AAK_UMPK-PyrH-Ec"/>
    <property type="match status" value="1"/>
</dbReference>
<dbReference type="NCBIfam" id="TIGR02075">
    <property type="entry name" value="pyrH_bact"/>
    <property type="match status" value="1"/>
</dbReference>
<accession>A0ABT5Y036</accession>
<comment type="caution">
    <text evidence="13">The sequence shown here is derived from an EMBL/GenBank/DDBJ whole genome shotgun (WGS) entry which is preliminary data.</text>
</comment>
<dbReference type="Proteomes" id="UP001221366">
    <property type="component" value="Unassembled WGS sequence"/>
</dbReference>
<comment type="caution">
    <text evidence="11">Lacks conserved residue(s) required for the propagation of feature annotation.</text>
</comment>
<sequence length="235" mass="25575">MHYKRILLKLSGEALMGEQQYGIDAKRLDEYAEEIKSVMEKGVEVAIVIGGGNIFRGLAGASQGMDRVQGDHMGMLATVINGLALQSALELKGVQTRLQSAIKINEVAEPFIRRRAIRHLEKGRVVIFGGGTGNPYFTTDSAAVLRAIEIKADVILKGTRVDGIYTSDPEKDKNATKFDSISFNEVLSKGLKVMDTTAFTLSQENELPIVVFDMNTKGNLMKIVSGENIGTVVNV</sequence>
<protein>
    <recommendedName>
        <fullName evidence="11">Uridylate kinase</fullName>
        <shortName evidence="11">UK</shortName>
        <ecNumber evidence="11">2.7.4.22</ecNumber>
    </recommendedName>
    <alternativeName>
        <fullName evidence="11">Uridine monophosphate kinase</fullName>
        <shortName evidence="11">UMP kinase</shortName>
        <shortName evidence="11">UMPK</shortName>
    </alternativeName>
</protein>
<keyword evidence="6 11" id="KW-0547">Nucleotide-binding</keyword>
<feature type="binding site" evidence="11">
    <location>
        <begin position="132"/>
        <end position="139"/>
    </location>
    <ligand>
        <name>UMP</name>
        <dbReference type="ChEBI" id="CHEBI:57865"/>
    </ligand>
</feature>
<dbReference type="Gene3D" id="3.40.1160.10">
    <property type="entry name" value="Acetylglutamate kinase-like"/>
    <property type="match status" value="1"/>
</dbReference>
<evidence type="ECO:0000256" key="3">
    <source>
        <dbReference type="ARBA" id="ARBA00007614"/>
    </source>
</evidence>
<dbReference type="Pfam" id="PF00696">
    <property type="entry name" value="AA_kinase"/>
    <property type="match status" value="1"/>
</dbReference>
<feature type="binding site" evidence="11">
    <location>
        <position position="165"/>
    </location>
    <ligand>
        <name>ATP</name>
        <dbReference type="ChEBI" id="CHEBI:30616"/>
    </ligand>
</feature>
<evidence type="ECO:0000256" key="11">
    <source>
        <dbReference type="HAMAP-Rule" id="MF_01220"/>
    </source>
</evidence>
<dbReference type="HAMAP" id="MF_01220_B">
    <property type="entry name" value="PyrH_B"/>
    <property type="match status" value="1"/>
</dbReference>
<evidence type="ECO:0000256" key="9">
    <source>
        <dbReference type="ARBA" id="ARBA00022975"/>
    </source>
</evidence>
<dbReference type="InterPro" id="IPR036393">
    <property type="entry name" value="AceGlu_kinase-like_sf"/>
</dbReference>
<keyword evidence="8 11" id="KW-0067">ATP-binding</keyword>
<dbReference type="PIRSF" id="PIRSF005650">
    <property type="entry name" value="Uridylate_kin"/>
    <property type="match status" value="1"/>
</dbReference>
<feature type="binding site" evidence="11">
    <location>
        <position position="51"/>
    </location>
    <ligand>
        <name>UMP</name>
        <dbReference type="ChEBI" id="CHEBI:57865"/>
    </ligand>
</feature>
<evidence type="ECO:0000256" key="2">
    <source>
        <dbReference type="ARBA" id="ARBA00004791"/>
    </source>
</evidence>
<comment type="subcellular location">
    <subcellularLocation>
        <location evidence="1 11">Cytoplasm</location>
    </subcellularLocation>
</comment>
<dbReference type="InterPro" id="IPR011817">
    <property type="entry name" value="Uridylate_kinase"/>
</dbReference>
<feature type="binding site" evidence="11">
    <location>
        <position position="71"/>
    </location>
    <ligand>
        <name>UMP</name>
        <dbReference type="ChEBI" id="CHEBI:57865"/>
    </ligand>
</feature>
<evidence type="ECO:0000313" key="13">
    <source>
        <dbReference type="EMBL" id="MDF0716809.1"/>
    </source>
</evidence>
<feature type="binding site" evidence="11">
    <location>
        <position position="52"/>
    </location>
    <ligand>
        <name>ATP</name>
        <dbReference type="ChEBI" id="CHEBI:30616"/>
    </ligand>
</feature>
<keyword evidence="14" id="KW-1185">Reference proteome</keyword>
<evidence type="ECO:0000313" key="14">
    <source>
        <dbReference type="Proteomes" id="UP001221366"/>
    </source>
</evidence>
<keyword evidence="7 11" id="KW-0418">Kinase</keyword>
<feature type="binding site" evidence="11">
    <location>
        <begin position="9"/>
        <end position="12"/>
    </location>
    <ligand>
        <name>ATP</name>
        <dbReference type="ChEBI" id="CHEBI:30616"/>
    </ligand>
</feature>
<dbReference type="PANTHER" id="PTHR42833:SF4">
    <property type="entry name" value="URIDYLATE KINASE PUMPKIN, CHLOROPLASTIC"/>
    <property type="match status" value="1"/>
</dbReference>
<dbReference type="InterPro" id="IPR015963">
    <property type="entry name" value="Uridylate_kinase_bac"/>
</dbReference>
<evidence type="ECO:0000256" key="8">
    <source>
        <dbReference type="ARBA" id="ARBA00022840"/>
    </source>
</evidence>
<proteinExistence type="inferred from homology"/>
<evidence type="ECO:0000256" key="5">
    <source>
        <dbReference type="ARBA" id="ARBA00022679"/>
    </source>
</evidence>
<feature type="binding site" evidence="11">
    <location>
        <position position="56"/>
    </location>
    <ligand>
        <name>ATP</name>
        <dbReference type="ChEBI" id="CHEBI:30616"/>
    </ligand>
</feature>
<feature type="binding site" evidence="11">
    <location>
        <position position="159"/>
    </location>
    <ligand>
        <name>ATP</name>
        <dbReference type="ChEBI" id="CHEBI:30616"/>
    </ligand>
</feature>
<evidence type="ECO:0000259" key="12">
    <source>
        <dbReference type="Pfam" id="PF00696"/>
    </source>
</evidence>
<dbReference type="PANTHER" id="PTHR42833">
    <property type="entry name" value="URIDYLATE KINASE"/>
    <property type="match status" value="1"/>
</dbReference>
<dbReference type="EMBL" id="JARFVB010000006">
    <property type="protein sequence ID" value="MDF0716809.1"/>
    <property type="molecule type" value="Genomic_DNA"/>
</dbReference>
<keyword evidence="4 11" id="KW-0963">Cytoplasm</keyword>
<organism evidence="13 14">
    <name type="scientific">Flagellimonas yonaguniensis</name>
    <dbReference type="NCBI Taxonomy" id="3031325"/>
    <lineage>
        <taxon>Bacteria</taxon>
        <taxon>Pseudomonadati</taxon>
        <taxon>Bacteroidota</taxon>
        <taxon>Flavobacteriia</taxon>
        <taxon>Flavobacteriales</taxon>
        <taxon>Flavobacteriaceae</taxon>
        <taxon>Flagellimonas</taxon>
    </lineage>
</organism>
<reference evidence="13 14" key="1">
    <citation type="submission" date="2023-03" db="EMBL/GenBank/DDBJ databases">
        <title>Muricauda XX sp. nov. and Muricauda XXX sp. nov., two novel species isolated from Okinawa Trough.</title>
        <authorList>
            <person name="Cao W."/>
            <person name="Deng X."/>
        </authorList>
    </citation>
    <scope>NUCLEOTIDE SEQUENCE [LARGE SCALE GENOMIC DNA]</scope>
    <source>
        <strain evidence="13 14">334s03</strain>
    </source>
</reference>